<dbReference type="RefSeq" id="WP_192359066.1">
    <property type="nucleotide sequence ID" value="NZ_CP119182.1"/>
</dbReference>
<name>A0A927KZ70_9ACTN</name>
<dbReference type="Proteomes" id="UP000661025">
    <property type="component" value="Unassembled WGS sequence"/>
</dbReference>
<gene>
    <name evidence="1" type="ORF">IHE70_01660</name>
</gene>
<dbReference type="AlphaFoldDB" id="A0A927KZ70"/>
<sequence>MTARPVVGLARGGRYDEQQLKAAIEDGLTGDHMPESALDRLSEYAETCRQLHNRVRPLLPKEEQDELLTLSIGLGMAALEQHAARKDPS</sequence>
<proteinExistence type="predicted"/>
<evidence type="ECO:0000313" key="2">
    <source>
        <dbReference type="Proteomes" id="UP000661025"/>
    </source>
</evidence>
<reference evidence="1" key="1">
    <citation type="submission" date="2020-09" db="EMBL/GenBank/DDBJ databases">
        <title>Streptomyces canutascabiei sp. nov., which causes potato common scab and is distributed across the world.</title>
        <authorList>
            <person name="Nguyen H.P."/>
            <person name="Weisberg A.J."/>
            <person name="Chang J.H."/>
            <person name="Clarke C.R."/>
        </authorList>
    </citation>
    <scope>NUCLEOTIDE SEQUENCE</scope>
    <source>
        <strain evidence="1">ID-01-6.2a</strain>
    </source>
</reference>
<comment type="caution">
    <text evidence="1">The sequence shown here is derived from an EMBL/GenBank/DDBJ whole genome shotgun (WGS) entry which is preliminary data.</text>
</comment>
<dbReference type="EMBL" id="JACYXT010000001">
    <property type="protein sequence ID" value="MBD9721971.1"/>
    <property type="molecule type" value="Genomic_DNA"/>
</dbReference>
<dbReference type="GeneID" id="79929216"/>
<organism evidence="1 2">
    <name type="scientific">Streptomyces caniscabiei</name>
    <dbReference type="NCBI Taxonomy" id="2746961"/>
    <lineage>
        <taxon>Bacteria</taxon>
        <taxon>Bacillati</taxon>
        <taxon>Actinomycetota</taxon>
        <taxon>Actinomycetes</taxon>
        <taxon>Kitasatosporales</taxon>
        <taxon>Streptomycetaceae</taxon>
        <taxon>Streptomyces</taxon>
    </lineage>
</organism>
<protein>
    <submittedName>
        <fullName evidence="1">Uncharacterized protein</fullName>
    </submittedName>
</protein>
<accession>A0A927KZ70</accession>
<evidence type="ECO:0000313" key="1">
    <source>
        <dbReference type="EMBL" id="MBD9721971.1"/>
    </source>
</evidence>